<sequence length="1017" mass="107378">MGPADQARQRYRVSDPHRPHLARRLGAGEQAAAQAPARRQLRAACRRRTTGLLRRGGATLLPGQPVAAKQGVPAVGSGAGGDRGVLGATDGSWQVEPPHRLVREALAVALARSTTRSGRGSPDRLGCARWCPPVPGSQYAARVLQERSEQLHDLHAWLRGGTGMLVVVGDPGSGKTALLDMASGPVPLIRVAARSADANVPFATLRAVHAELGRPDVLGTELSTAGHLLPEASPAERAAKVAEVAAALAAALSGAVLVVDDLHWADPPSLEILGQAVRADGTRLLAASRPWSAEHHTPVARLAEKVDGVTIIRALPLSVDGVRAMLSTPTDDERVLELHRRTAGLPLLVQALEQGNSRSLQEYVAAELVRAGPAAARVARALAVLAGRGTLADVAHLSEVPVRQLSAELRALWQAGMIADGSALRLRHPLLEDLVLEEGGSAASLTLHAQAAKLCASRPDSAAVGLLLRSAPVGEAWAERLLLDAAREASSAADPRLCSVLASRGLMEQTGDHDRWGELLALQATALLALGAADAVPAAESNLAALNKNQVRRWAREIRLAMTEYAMLRDHSAAASLHADALADDAQEGEGGDAHWRTRALLAYLGATIIAEETSSARLAVLDREAALVSAGTPESLPLAAYAASAYAAAGRDADADNALASISRDALEASPERLVGLGLVGVALVHLERLDQARSWFADVHRIADRHGVAPVRINAAAFLALIDAWLGNTAALTAPMPDLVSEAVFPIIRPIAYAAIVENALLRDDDPTLESVLALARAELEATPLTAGPGIAALLVVCARAEVSLGRPRPALELLDAAQAAHPQPGWLAPWPAVRADVRRALGIGMDPIDADILQAWARSHRPLTVSLAQGPLSRIRETTYAPTEPAADLPAPLRCELLIADGAELRRRGRQLEARTFLTAALHLAHDMKFDWLAERSRTELRLAGGRASRPRPFGLTAAEIRVAALASRGWTNREIAEALVVAPKTVESHMSQALMKIGRPRAELSELREAFET</sequence>
<keyword evidence="3" id="KW-1185">Reference proteome</keyword>
<gene>
    <name evidence="2" type="ORF">EFK50_18345</name>
</gene>
<dbReference type="SUPFAM" id="SSF52540">
    <property type="entry name" value="P-loop containing nucleoside triphosphate hydrolases"/>
    <property type="match status" value="1"/>
</dbReference>
<dbReference type="Pfam" id="PF13191">
    <property type="entry name" value="AAA_16"/>
    <property type="match status" value="1"/>
</dbReference>
<dbReference type="GO" id="GO:0003677">
    <property type="term" value="F:DNA binding"/>
    <property type="evidence" value="ECO:0007669"/>
    <property type="project" value="InterPro"/>
</dbReference>
<dbReference type="InterPro" id="IPR027417">
    <property type="entry name" value="P-loop_NTPase"/>
</dbReference>
<accession>A0A3N0CD13</accession>
<dbReference type="InterPro" id="IPR041664">
    <property type="entry name" value="AAA_16"/>
</dbReference>
<dbReference type="InterPro" id="IPR036388">
    <property type="entry name" value="WH-like_DNA-bd_sf"/>
</dbReference>
<dbReference type="Pfam" id="PF00196">
    <property type="entry name" value="GerE"/>
    <property type="match status" value="1"/>
</dbReference>
<dbReference type="AlphaFoldDB" id="A0A3N0CD13"/>
<dbReference type="EMBL" id="RJSE01000008">
    <property type="protein sequence ID" value="RNL61318.1"/>
    <property type="molecule type" value="Genomic_DNA"/>
</dbReference>
<comment type="caution">
    <text evidence="2">The sequence shown here is derived from an EMBL/GenBank/DDBJ whole genome shotgun (WGS) entry which is preliminary data.</text>
</comment>
<dbReference type="PRINTS" id="PR00038">
    <property type="entry name" value="HTHLUXR"/>
</dbReference>
<dbReference type="Proteomes" id="UP000267128">
    <property type="component" value="Unassembled WGS sequence"/>
</dbReference>
<protein>
    <submittedName>
        <fullName evidence="2">Helix-turn-helix transcriptional regulator</fullName>
    </submittedName>
</protein>
<evidence type="ECO:0000259" key="1">
    <source>
        <dbReference type="SMART" id="SM00421"/>
    </source>
</evidence>
<dbReference type="Gene3D" id="1.10.10.10">
    <property type="entry name" value="Winged helix-like DNA-binding domain superfamily/Winged helix DNA-binding domain"/>
    <property type="match status" value="1"/>
</dbReference>
<dbReference type="GO" id="GO:0006355">
    <property type="term" value="P:regulation of DNA-templated transcription"/>
    <property type="evidence" value="ECO:0007669"/>
    <property type="project" value="InterPro"/>
</dbReference>
<feature type="domain" description="HTH luxR-type" evidence="1">
    <location>
        <begin position="956"/>
        <end position="1012"/>
    </location>
</feature>
<dbReference type="SUPFAM" id="SSF46894">
    <property type="entry name" value="C-terminal effector domain of the bipartite response regulators"/>
    <property type="match status" value="1"/>
</dbReference>
<dbReference type="InterPro" id="IPR000792">
    <property type="entry name" value="Tscrpt_reg_LuxR_C"/>
</dbReference>
<dbReference type="CDD" id="cd06170">
    <property type="entry name" value="LuxR_C_like"/>
    <property type="match status" value="1"/>
</dbReference>
<dbReference type="OrthoDB" id="3202170at2"/>
<reference evidence="2 3" key="1">
    <citation type="submission" date="2018-11" db="EMBL/GenBank/DDBJ databases">
        <authorList>
            <person name="Li F."/>
        </authorList>
    </citation>
    <scope>NUCLEOTIDE SEQUENCE [LARGE SCALE GENOMIC DNA]</scope>
    <source>
        <strain evidence="2 3">Gsoil 097</strain>
    </source>
</reference>
<dbReference type="SMART" id="SM00421">
    <property type="entry name" value="HTH_LUXR"/>
    <property type="match status" value="1"/>
</dbReference>
<name>A0A3N0CD13_9ACTN</name>
<evidence type="ECO:0000313" key="3">
    <source>
        <dbReference type="Proteomes" id="UP000267128"/>
    </source>
</evidence>
<evidence type="ECO:0000313" key="2">
    <source>
        <dbReference type="EMBL" id="RNL61318.1"/>
    </source>
</evidence>
<organism evidence="2 3">
    <name type="scientific">Nocardioides marmoriginsengisoli</name>
    <dbReference type="NCBI Taxonomy" id="661483"/>
    <lineage>
        <taxon>Bacteria</taxon>
        <taxon>Bacillati</taxon>
        <taxon>Actinomycetota</taxon>
        <taxon>Actinomycetes</taxon>
        <taxon>Propionibacteriales</taxon>
        <taxon>Nocardioidaceae</taxon>
        <taxon>Nocardioides</taxon>
    </lineage>
</organism>
<dbReference type="InterPro" id="IPR016032">
    <property type="entry name" value="Sig_transdc_resp-reg_C-effctor"/>
</dbReference>
<proteinExistence type="predicted"/>